<dbReference type="SUPFAM" id="SSF48403">
    <property type="entry name" value="Ankyrin repeat"/>
    <property type="match status" value="1"/>
</dbReference>
<accession>A0A2D3V3R6</accession>
<dbReference type="PROSITE" id="PS50088">
    <property type="entry name" value="ANK_REPEAT"/>
    <property type="match status" value="2"/>
</dbReference>
<dbReference type="EMBL" id="FJUY01000023">
    <property type="protein sequence ID" value="CZT24927.1"/>
    <property type="molecule type" value="Genomic_DNA"/>
</dbReference>
<dbReference type="OrthoDB" id="3632592at2759"/>
<dbReference type="Gene3D" id="1.25.40.20">
    <property type="entry name" value="Ankyrin repeat-containing domain"/>
    <property type="match status" value="1"/>
</dbReference>
<protein>
    <submittedName>
        <fullName evidence="4">Uncharacterized protein</fullName>
    </submittedName>
</protein>
<dbReference type="PANTHER" id="PTHR24198:SF165">
    <property type="entry name" value="ANKYRIN REPEAT-CONTAINING PROTEIN-RELATED"/>
    <property type="match status" value="1"/>
</dbReference>
<sequence length="125" mass="13702">MEEVCALTDLDEMKNGIRKWLDEFPNQGIHLMVFRAAVDNHPQVITHLLELGISPTLDHPTFIVPFHAACANNNNIACAKILLTSGLDINTRDEVGGTPLMRAAVGGHTEIVRWLLANNAVPKTP</sequence>
<dbReference type="AlphaFoldDB" id="A0A2D3V3R6"/>
<keyword evidence="2 3" id="KW-0040">ANK repeat</keyword>
<evidence type="ECO:0000256" key="1">
    <source>
        <dbReference type="ARBA" id="ARBA00022737"/>
    </source>
</evidence>
<evidence type="ECO:0000313" key="5">
    <source>
        <dbReference type="Proteomes" id="UP000225277"/>
    </source>
</evidence>
<dbReference type="RefSeq" id="XP_023631650.1">
    <property type="nucleotide sequence ID" value="XM_023775882.1"/>
</dbReference>
<dbReference type="InterPro" id="IPR002110">
    <property type="entry name" value="Ankyrin_rpt"/>
</dbReference>
<dbReference type="STRING" id="112498.A0A2D3V3R6"/>
<evidence type="ECO:0000256" key="3">
    <source>
        <dbReference type="PROSITE-ProRule" id="PRU00023"/>
    </source>
</evidence>
<proteinExistence type="predicted"/>
<evidence type="ECO:0000313" key="4">
    <source>
        <dbReference type="EMBL" id="CZT24927.1"/>
    </source>
</evidence>
<dbReference type="SMART" id="SM00248">
    <property type="entry name" value="ANK"/>
    <property type="match status" value="3"/>
</dbReference>
<dbReference type="Proteomes" id="UP000225277">
    <property type="component" value="Unassembled WGS sequence"/>
</dbReference>
<keyword evidence="1" id="KW-0677">Repeat</keyword>
<gene>
    <name evidence="4" type="ORF">RCC_10655</name>
</gene>
<organism evidence="4 5">
    <name type="scientific">Ramularia collo-cygni</name>
    <dbReference type="NCBI Taxonomy" id="112498"/>
    <lineage>
        <taxon>Eukaryota</taxon>
        <taxon>Fungi</taxon>
        <taxon>Dikarya</taxon>
        <taxon>Ascomycota</taxon>
        <taxon>Pezizomycotina</taxon>
        <taxon>Dothideomycetes</taxon>
        <taxon>Dothideomycetidae</taxon>
        <taxon>Mycosphaerellales</taxon>
        <taxon>Mycosphaerellaceae</taxon>
        <taxon>Ramularia</taxon>
    </lineage>
</organism>
<name>A0A2D3V3R6_9PEZI</name>
<reference evidence="4 5" key="1">
    <citation type="submission" date="2016-03" db="EMBL/GenBank/DDBJ databases">
        <authorList>
            <person name="Ploux O."/>
        </authorList>
    </citation>
    <scope>NUCLEOTIDE SEQUENCE [LARGE SCALE GENOMIC DNA]</scope>
    <source>
        <strain evidence="4 5">URUG2</strain>
    </source>
</reference>
<dbReference type="PANTHER" id="PTHR24198">
    <property type="entry name" value="ANKYRIN REPEAT AND PROTEIN KINASE DOMAIN-CONTAINING PROTEIN"/>
    <property type="match status" value="1"/>
</dbReference>
<dbReference type="GeneID" id="35605695"/>
<dbReference type="Pfam" id="PF12796">
    <property type="entry name" value="Ank_2"/>
    <property type="match status" value="1"/>
</dbReference>
<dbReference type="PROSITE" id="PS50297">
    <property type="entry name" value="ANK_REP_REGION"/>
    <property type="match status" value="1"/>
</dbReference>
<evidence type="ECO:0000256" key="2">
    <source>
        <dbReference type="ARBA" id="ARBA00023043"/>
    </source>
</evidence>
<feature type="repeat" description="ANK" evidence="3">
    <location>
        <begin position="95"/>
        <end position="125"/>
    </location>
</feature>
<dbReference type="InterPro" id="IPR036770">
    <property type="entry name" value="Ankyrin_rpt-contain_sf"/>
</dbReference>
<keyword evidence="5" id="KW-1185">Reference proteome</keyword>
<feature type="repeat" description="ANK" evidence="3">
    <location>
        <begin position="61"/>
        <end position="94"/>
    </location>
</feature>